<reference evidence="2 3" key="1">
    <citation type="submission" date="2017-06" db="EMBL/GenBank/DDBJ databases">
        <title>Streptomyces albireticuli Genome sequencing and assembly.</title>
        <authorList>
            <person name="Wang Y."/>
            <person name="Du B."/>
            <person name="Ding Y."/>
            <person name="Liu H."/>
            <person name="Hou Q."/>
            <person name="Liu K."/>
            <person name="Yao L."/>
            <person name="Wang C."/>
        </authorList>
    </citation>
    <scope>NUCLEOTIDE SEQUENCE [LARGE SCALE GENOMIC DNA]</scope>
    <source>
        <strain evidence="2 3">MDJK11</strain>
    </source>
</reference>
<sequence length="681" mass="74845">MPTTIRRAVLSLPAAPLGPENPLPALLPPFRPHRPDAAQRATLPAAMARQVGYAPLRTVLPVRRRDNYTRERVPTDVEAVVIENDRLRATVLPGLGGRVHSLEHKPTGRQLLYRNPVLQPAEFGLNGAWFSGGIEWNTGATGHSPLATTPLHAARVPAPGGGSMLRLWEWERMRDLPFQVDLWLPDDSDFLYVGVRIRNPHERPAPVYWWSNIAVPEDAGTRVLAPAEEAWRFGYERTLRKVPVPEWEGADRTYPLRGTHAADFFYDVPDAGRRWIASLDAEGSGLVQTSTDLLRGRKLFVWGSGPGGRRWQEWLTEPGTGGYAEIQAGLARTQLEHVRLEAGGEFAWLEAYGPLTADPGRAHGADWAAARDEVETRLEAALPRAGLAEAYAAWRPYADLDPKESLATGSGWGALEAERGRYELPGTPFDAATLGEEQEPWLSLLRSGSLPTPTRALPPGPTLVSPYWRDLLELAEAGDDLQDHYLHYHLGVARWHAGDRSQAVRSWEQTGGGHWPSTRCLAVADQADGHAERAADRFLQAFEGARAEQGDGVSWTAVTAALGRETAEALLAVGRADEAGAVLDGLRPAVRARGRFTLLRARVLLARGDAAGARALFDEGFEVDDLREGDETLADTWYAAAELLLADGGPVTEEIRSRARAEHPLPRRYDFRMRPARLPEG</sequence>
<protein>
    <recommendedName>
        <fullName evidence="1">DUF5107 domain-containing protein</fullName>
    </recommendedName>
</protein>
<organism evidence="2 3">
    <name type="scientific">Streptomyces albireticuli</name>
    <dbReference type="NCBI Taxonomy" id="1940"/>
    <lineage>
        <taxon>Bacteria</taxon>
        <taxon>Bacillati</taxon>
        <taxon>Actinomycetota</taxon>
        <taxon>Actinomycetes</taxon>
        <taxon>Kitasatosporales</taxon>
        <taxon>Streptomycetaceae</taxon>
        <taxon>Streptomyces</taxon>
    </lineage>
</organism>
<dbReference type="Proteomes" id="UP000195755">
    <property type="component" value="Chromosome"/>
</dbReference>
<dbReference type="RefSeq" id="WP_087925491.1">
    <property type="nucleotide sequence ID" value="NZ_CP021744.1"/>
</dbReference>
<dbReference type="AlphaFoldDB" id="A0A1Z2KY31"/>
<dbReference type="EMBL" id="CP021744">
    <property type="protein sequence ID" value="ARZ66963.1"/>
    <property type="molecule type" value="Genomic_DNA"/>
</dbReference>
<dbReference type="Pfam" id="PF17128">
    <property type="entry name" value="DUF5107"/>
    <property type="match status" value="1"/>
</dbReference>
<dbReference type="OrthoDB" id="174931at2"/>
<evidence type="ECO:0000313" key="3">
    <source>
        <dbReference type="Proteomes" id="UP000195755"/>
    </source>
</evidence>
<feature type="domain" description="DUF5107" evidence="1">
    <location>
        <begin position="59"/>
        <end position="336"/>
    </location>
</feature>
<name>A0A1Z2KY31_9ACTN</name>
<evidence type="ECO:0000259" key="1">
    <source>
        <dbReference type="Pfam" id="PF17128"/>
    </source>
</evidence>
<evidence type="ECO:0000313" key="2">
    <source>
        <dbReference type="EMBL" id="ARZ66963.1"/>
    </source>
</evidence>
<dbReference type="KEGG" id="salj:SMD11_1302"/>
<gene>
    <name evidence="2" type="ORF">SMD11_1302</name>
</gene>
<dbReference type="InterPro" id="IPR033396">
    <property type="entry name" value="DUF5107"/>
</dbReference>
<accession>A0A1Z2KY31</accession>
<proteinExistence type="predicted"/>